<accession>A0A917WU43</accession>
<protein>
    <submittedName>
        <fullName evidence="1">Uncharacterized protein</fullName>
    </submittedName>
</protein>
<dbReference type="Proteomes" id="UP000642070">
    <property type="component" value="Unassembled WGS sequence"/>
</dbReference>
<dbReference type="EMBL" id="BMPI01000014">
    <property type="protein sequence ID" value="GGM28895.1"/>
    <property type="molecule type" value="Genomic_DNA"/>
</dbReference>
<dbReference type="AlphaFoldDB" id="A0A917WU43"/>
<gene>
    <name evidence="1" type="ORF">GCM10007977_032680</name>
</gene>
<keyword evidence="2" id="KW-1185">Reference proteome</keyword>
<evidence type="ECO:0000313" key="1">
    <source>
        <dbReference type="EMBL" id="GGM28895.1"/>
    </source>
</evidence>
<comment type="caution">
    <text evidence="1">The sequence shown here is derived from an EMBL/GenBank/DDBJ whole genome shotgun (WGS) entry which is preliminary data.</text>
</comment>
<proteinExistence type="predicted"/>
<sequence>MSLRLRFALGLISVAAVLAVLVIVTRTPGEPAPQKDVVHSVTGTLGARQEVQLEVVSGAESVVIHSEAMEGYLYRASTLPGSRVEPVVEDTGQTIKLSLTGTEIAGQATVHVYLNNTVRWQLKLAGGGLRQVVDFATGRLAGIDVVAGVQELEVTVPKPEGTMPIRVGGVGRLAVHAPTGPPAQLTLGAGCTVGEARLDDQAKQNLTSGAVVAGAGWASATDRYALQVDGGAATVQLDRRPGP</sequence>
<reference evidence="1" key="1">
    <citation type="journal article" date="2014" name="Int. J. Syst. Evol. Microbiol.">
        <title>Complete genome sequence of Corynebacterium casei LMG S-19264T (=DSM 44701T), isolated from a smear-ripened cheese.</title>
        <authorList>
            <consortium name="US DOE Joint Genome Institute (JGI-PGF)"/>
            <person name="Walter F."/>
            <person name="Albersmeier A."/>
            <person name="Kalinowski J."/>
            <person name="Ruckert C."/>
        </authorList>
    </citation>
    <scope>NUCLEOTIDE SEQUENCE</scope>
    <source>
        <strain evidence="1">JCM 19831</strain>
    </source>
</reference>
<reference evidence="1" key="2">
    <citation type="submission" date="2020-09" db="EMBL/GenBank/DDBJ databases">
        <authorList>
            <person name="Sun Q."/>
            <person name="Ohkuma M."/>
        </authorList>
    </citation>
    <scope>NUCLEOTIDE SEQUENCE</scope>
    <source>
        <strain evidence="1">JCM 19831</strain>
    </source>
</reference>
<evidence type="ECO:0000313" key="2">
    <source>
        <dbReference type="Proteomes" id="UP000642070"/>
    </source>
</evidence>
<organism evidence="1 2">
    <name type="scientific">Dactylosporangium sucinum</name>
    <dbReference type="NCBI Taxonomy" id="1424081"/>
    <lineage>
        <taxon>Bacteria</taxon>
        <taxon>Bacillati</taxon>
        <taxon>Actinomycetota</taxon>
        <taxon>Actinomycetes</taxon>
        <taxon>Micromonosporales</taxon>
        <taxon>Micromonosporaceae</taxon>
        <taxon>Dactylosporangium</taxon>
    </lineage>
</organism>
<name>A0A917WU43_9ACTN</name>